<evidence type="ECO:0000313" key="2">
    <source>
        <dbReference type="EMBL" id="MBP2256983.1"/>
    </source>
</evidence>
<sequence>MITDKDITNDYLNGLNASMKGYAGYISDANNQALRQTLVNLRNGDEARQKKVYDYALQKGHYQPPQVASQQEIQQVKSELTSDQ</sequence>
<protein>
    <submittedName>
        <fullName evidence="2">Spore coat protein CotF</fullName>
    </submittedName>
</protein>
<keyword evidence="2" id="KW-0167">Capsid protein</keyword>
<name>A0ABS4S651_9BACI</name>
<organism evidence="2 3">
    <name type="scientific">Virgibacillus alimentarius</name>
    <dbReference type="NCBI Taxonomy" id="698769"/>
    <lineage>
        <taxon>Bacteria</taxon>
        <taxon>Bacillati</taxon>
        <taxon>Bacillota</taxon>
        <taxon>Bacilli</taxon>
        <taxon>Bacillales</taxon>
        <taxon>Bacillaceae</taxon>
        <taxon>Virgibacillus</taxon>
    </lineage>
</organism>
<feature type="region of interest" description="Disordered" evidence="1">
    <location>
        <begin position="63"/>
        <end position="84"/>
    </location>
</feature>
<proteinExistence type="predicted"/>
<keyword evidence="2" id="KW-0946">Virion</keyword>
<dbReference type="Pfam" id="PF07875">
    <property type="entry name" value="Coat_F"/>
    <property type="match status" value="1"/>
</dbReference>
<reference evidence="2 3" key="1">
    <citation type="submission" date="2021-03" db="EMBL/GenBank/DDBJ databases">
        <title>Genomic Encyclopedia of Type Strains, Phase IV (KMG-IV): sequencing the most valuable type-strain genomes for metagenomic binning, comparative biology and taxonomic classification.</title>
        <authorList>
            <person name="Goeker M."/>
        </authorList>
    </citation>
    <scope>NUCLEOTIDE SEQUENCE [LARGE SCALE GENOMIC DNA]</scope>
    <source>
        <strain evidence="2 3">DSM 25790</strain>
    </source>
</reference>
<dbReference type="EMBL" id="JAGIKX010000004">
    <property type="protein sequence ID" value="MBP2256983.1"/>
    <property type="molecule type" value="Genomic_DNA"/>
</dbReference>
<evidence type="ECO:0000313" key="3">
    <source>
        <dbReference type="Proteomes" id="UP001519294"/>
    </source>
</evidence>
<comment type="caution">
    <text evidence="2">The sequence shown here is derived from an EMBL/GenBank/DDBJ whole genome shotgun (WGS) entry which is preliminary data.</text>
</comment>
<gene>
    <name evidence="2" type="ORF">J2Z81_000927</name>
</gene>
<dbReference type="InterPro" id="IPR012851">
    <property type="entry name" value="Spore_coat_CotF-like"/>
</dbReference>
<feature type="compositionally biased region" description="Polar residues" evidence="1">
    <location>
        <begin position="66"/>
        <end position="84"/>
    </location>
</feature>
<evidence type="ECO:0000256" key="1">
    <source>
        <dbReference type="SAM" id="MobiDB-lite"/>
    </source>
</evidence>
<keyword evidence="3" id="KW-1185">Reference proteome</keyword>
<dbReference type="Proteomes" id="UP001519294">
    <property type="component" value="Unassembled WGS sequence"/>
</dbReference>
<accession>A0ABS4S651</accession>